<organism evidence="1 2">
    <name type="scientific">Dactylosporangium salmoneum</name>
    <dbReference type="NCBI Taxonomy" id="53361"/>
    <lineage>
        <taxon>Bacteria</taxon>
        <taxon>Bacillati</taxon>
        <taxon>Actinomycetota</taxon>
        <taxon>Actinomycetes</taxon>
        <taxon>Micromonosporales</taxon>
        <taxon>Micromonosporaceae</taxon>
        <taxon>Dactylosporangium</taxon>
    </lineage>
</organism>
<name>A0ABN3H5S8_9ACTN</name>
<dbReference type="InterPro" id="IPR013078">
    <property type="entry name" value="His_Pase_superF_clade-1"/>
</dbReference>
<dbReference type="Gene3D" id="3.40.50.1240">
    <property type="entry name" value="Phosphoglycerate mutase-like"/>
    <property type="match status" value="1"/>
</dbReference>
<dbReference type="Pfam" id="PF00300">
    <property type="entry name" value="His_Phos_1"/>
    <property type="match status" value="1"/>
</dbReference>
<accession>A0ABN3H5S8</accession>
<dbReference type="InterPro" id="IPR050275">
    <property type="entry name" value="PGM_Phosphatase"/>
</dbReference>
<protein>
    <submittedName>
        <fullName evidence="1">Histidine phosphatase family protein</fullName>
    </submittedName>
</protein>
<dbReference type="PANTHER" id="PTHR48100:SF15">
    <property type="entry name" value="SEDOHEPTULOSE 1,7-BISPHOSPHATASE"/>
    <property type="match status" value="1"/>
</dbReference>
<comment type="caution">
    <text evidence="1">The sequence shown here is derived from an EMBL/GenBank/DDBJ whole genome shotgun (WGS) entry which is preliminary data.</text>
</comment>
<dbReference type="SMART" id="SM00855">
    <property type="entry name" value="PGAM"/>
    <property type="match status" value="1"/>
</dbReference>
<proteinExistence type="predicted"/>
<keyword evidence="2" id="KW-1185">Reference proteome</keyword>
<gene>
    <name evidence="1" type="ORF">GCM10010170_070810</name>
</gene>
<dbReference type="CDD" id="cd07067">
    <property type="entry name" value="HP_PGM_like"/>
    <property type="match status" value="1"/>
</dbReference>
<dbReference type="EMBL" id="BAAARV010000069">
    <property type="protein sequence ID" value="GAA2370022.1"/>
    <property type="molecule type" value="Genomic_DNA"/>
</dbReference>
<dbReference type="SUPFAM" id="SSF53254">
    <property type="entry name" value="Phosphoglycerate mutase-like"/>
    <property type="match status" value="1"/>
</dbReference>
<dbReference type="Proteomes" id="UP001501444">
    <property type="component" value="Unassembled WGS sequence"/>
</dbReference>
<reference evidence="1 2" key="1">
    <citation type="journal article" date="2019" name="Int. J. Syst. Evol. Microbiol.">
        <title>The Global Catalogue of Microorganisms (GCM) 10K type strain sequencing project: providing services to taxonomists for standard genome sequencing and annotation.</title>
        <authorList>
            <consortium name="The Broad Institute Genomics Platform"/>
            <consortium name="The Broad Institute Genome Sequencing Center for Infectious Disease"/>
            <person name="Wu L."/>
            <person name="Ma J."/>
        </authorList>
    </citation>
    <scope>NUCLEOTIDE SEQUENCE [LARGE SCALE GENOMIC DNA]</scope>
    <source>
        <strain evidence="1 2">JCM 3272</strain>
    </source>
</reference>
<evidence type="ECO:0000313" key="1">
    <source>
        <dbReference type="EMBL" id="GAA2370022.1"/>
    </source>
</evidence>
<dbReference type="PANTHER" id="PTHR48100">
    <property type="entry name" value="BROAD-SPECIFICITY PHOSPHATASE YOR283W-RELATED"/>
    <property type="match status" value="1"/>
</dbReference>
<sequence>MLDRPAEAPQERQVVGLAAQPVHVHQRVVHIPEHQNPVHAVQRSRNRHNVVMGEIMVVRHGETEWSAAGRHTSTTDLELTPQGEADARALTRVLANRPFVAVLSSPRRRALRTAELAGLTVTEVDQDAVEWDYGDYEGRTTADIRTEAPDWDLWRDGGPGGETPDQVTVRLDRFLAKLRPMLALGDVAVVTHGHAARALAARWVEQPVAFGAHLTLGTATLSVLGHEHETPSLRMWNAPPA</sequence>
<dbReference type="InterPro" id="IPR029033">
    <property type="entry name" value="His_PPase_superfam"/>
</dbReference>
<evidence type="ECO:0000313" key="2">
    <source>
        <dbReference type="Proteomes" id="UP001501444"/>
    </source>
</evidence>